<dbReference type="Proteomes" id="UP000245639">
    <property type="component" value="Unassembled WGS sequence"/>
</dbReference>
<dbReference type="AlphaFoldDB" id="A0A2U1F6Q1"/>
<organism evidence="1 2">
    <name type="scientific">Actinomycetospora cinnamomea</name>
    <dbReference type="NCBI Taxonomy" id="663609"/>
    <lineage>
        <taxon>Bacteria</taxon>
        <taxon>Bacillati</taxon>
        <taxon>Actinomycetota</taxon>
        <taxon>Actinomycetes</taxon>
        <taxon>Pseudonocardiales</taxon>
        <taxon>Pseudonocardiaceae</taxon>
        <taxon>Actinomycetospora</taxon>
    </lineage>
</organism>
<dbReference type="GO" id="GO:0003677">
    <property type="term" value="F:DNA binding"/>
    <property type="evidence" value="ECO:0007669"/>
    <property type="project" value="UniProtKB-KW"/>
</dbReference>
<name>A0A2U1F6Q1_9PSEU</name>
<dbReference type="EMBL" id="QEKW01000010">
    <property type="protein sequence ID" value="PVZ07849.1"/>
    <property type="molecule type" value="Genomic_DNA"/>
</dbReference>
<comment type="caution">
    <text evidence="1">The sequence shown here is derived from an EMBL/GenBank/DDBJ whole genome shotgun (WGS) entry which is preliminary data.</text>
</comment>
<keyword evidence="1" id="KW-0371">Homeobox</keyword>
<keyword evidence="2" id="KW-1185">Reference proteome</keyword>
<evidence type="ECO:0000313" key="1">
    <source>
        <dbReference type="EMBL" id="PVZ07849.1"/>
    </source>
</evidence>
<keyword evidence="1" id="KW-0238">DNA-binding</keyword>
<accession>A0A2U1F6Q1</accession>
<sequence>MEQRYRAGLEVRDGAPVNEVAERYGVSRQAVYGGEIGSTRLV</sequence>
<gene>
    <name evidence="1" type="ORF">C8D89_1102</name>
</gene>
<protein>
    <submittedName>
        <fullName evidence="1">Homeodomain-like domain-containing protein</fullName>
    </submittedName>
</protein>
<proteinExistence type="predicted"/>
<reference evidence="1 2" key="1">
    <citation type="submission" date="2018-04" db="EMBL/GenBank/DDBJ databases">
        <title>Genomic Encyclopedia of Type Strains, Phase IV (KMG-IV): sequencing the most valuable type-strain genomes for metagenomic binning, comparative biology and taxonomic classification.</title>
        <authorList>
            <person name="Goeker M."/>
        </authorList>
    </citation>
    <scope>NUCLEOTIDE SEQUENCE [LARGE SCALE GENOMIC DNA]</scope>
    <source>
        <strain evidence="1 2">DSM 45771</strain>
    </source>
</reference>
<evidence type="ECO:0000313" key="2">
    <source>
        <dbReference type="Proteomes" id="UP000245639"/>
    </source>
</evidence>